<reference evidence="1" key="2">
    <citation type="journal article" date="2023" name="IMA Fungus">
        <title>Comparative genomic study of the Penicillium genus elucidates a diverse pangenome and 15 lateral gene transfer events.</title>
        <authorList>
            <person name="Petersen C."/>
            <person name="Sorensen T."/>
            <person name="Nielsen M.R."/>
            <person name="Sondergaard T.E."/>
            <person name="Sorensen J.L."/>
            <person name="Fitzpatrick D.A."/>
            <person name="Frisvad J.C."/>
            <person name="Nielsen K.L."/>
        </authorList>
    </citation>
    <scope>NUCLEOTIDE SEQUENCE</scope>
    <source>
        <strain evidence="1">IBT 16849</strain>
    </source>
</reference>
<name>A0A9W9J3T6_9EURO</name>
<organism evidence="1 2">
    <name type="scientific">Penicillium cf. griseofulvum</name>
    <dbReference type="NCBI Taxonomy" id="2972120"/>
    <lineage>
        <taxon>Eukaryota</taxon>
        <taxon>Fungi</taxon>
        <taxon>Dikarya</taxon>
        <taxon>Ascomycota</taxon>
        <taxon>Pezizomycotina</taxon>
        <taxon>Eurotiomycetes</taxon>
        <taxon>Eurotiomycetidae</taxon>
        <taxon>Eurotiales</taxon>
        <taxon>Aspergillaceae</taxon>
        <taxon>Penicillium</taxon>
    </lineage>
</organism>
<reference evidence="1" key="1">
    <citation type="submission" date="2022-11" db="EMBL/GenBank/DDBJ databases">
        <authorList>
            <person name="Petersen C."/>
        </authorList>
    </citation>
    <scope>NUCLEOTIDE SEQUENCE</scope>
    <source>
        <strain evidence="1">IBT 16849</strain>
    </source>
</reference>
<evidence type="ECO:0000313" key="2">
    <source>
        <dbReference type="Proteomes" id="UP001150879"/>
    </source>
</evidence>
<proteinExistence type="predicted"/>
<comment type="caution">
    <text evidence="1">The sequence shown here is derived from an EMBL/GenBank/DDBJ whole genome shotgun (WGS) entry which is preliminary data.</text>
</comment>
<accession>A0A9W9J3T6</accession>
<sequence>MHAAPRQPIRLKPSITEDTVSASTLQMGARRAMCTHLAAAKADSNATPAAQVWRLVNDAR</sequence>
<dbReference type="AlphaFoldDB" id="A0A9W9J3T6"/>
<keyword evidence="2" id="KW-1185">Reference proteome</keyword>
<dbReference type="Proteomes" id="UP001150879">
    <property type="component" value="Unassembled WGS sequence"/>
</dbReference>
<dbReference type="EMBL" id="JAPQKP010000005">
    <property type="protein sequence ID" value="KAJ5190093.1"/>
    <property type="molecule type" value="Genomic_DNA"/>
</dbReference>
<gene>
    <name evidence="1" type="ORF">N7472_009107</name>
</gene>
<protein>
    <submittedName>
        <fullName evidence="1">Uncharacterized protein</fullName>
    </submittedName>
</protein>
<evidence type="ECO:0000313" key="1">
    <source>
        <dbReference type="EMBL" id="KAJ5190093.1"/>
    </source>
</evidence>